<accession>A0ABV8QGC5</accession>
<dbReference type="InterPro" id="IPR051159">
    <property type="entry name" value="Hexapeptide_acetyltransf"/>
</dbReference>
<sequence length="208" mass="22157">MNLRKAIKRSVKRLFLGLALPLFGLFLAICTLSGSDKCFTSFSQLLSLIPGKAGVYLRAAFYRLACPDTSDEISVGFLTILSHRDTSIGRGVYIGPQCNIGMCRIGENTLIGSGVHILSGSRQHSFNDTDTPIQEQGGEFEKIAIGADCWIGNSAVVMAPTGDHSIVAAGSVVTSSVGSGVIVAGNPARLIRKRFTEQKTSTVPEELH</sequence>
<dbReference type="Proteomes" id="UP001595798">
    <property type="component" value="Unassembled WGS sequence"/>
</dbReference>
<dbReference type="Gene3D" id="2.160.10.10">
    <property type="entry name" value="Hexapeptide repeat proteins"/>
    <property type="match status" value="1"/>
</dbReference>
<dbReference type="SUPFAM" id="SSF51161">
    <property type="entry name" value="Trimeric LpxA-like enzymes"/>
    <property type="match status" value="1"/>
</dbReference>
<dbReference type="InterPro" id="IPR001451">
    <property type="entry name" value="Hexapep"/>
</dbReference>
<dbReference type="RefSeq" id="WP_379886015.1">
    <property type="nucleotide sequence ID" value="NZ_JBHSDI010000008.1"/>
</dbReference>
<gene>
    <name evidence="1" type="ORF">ACFOZ5_05510</name>
</gene>
<reference evidence="2" key="1">
    <citation type="journal article" date="2019" name="Int. J. Syst. Evol. Microbiol.">
        <title>The Global Catalogue of Microorganisms (GCM) 10K type strain sequencing project: providing services to taxonomists for standard genome sequencing and annotation.</title>
        <authorList>
            <consortium name="The Broad Institute Genomics Platform"/>
            <consortium name="The Broad Institute Genome Sequencing Center for Infectious Disease"/>
            <person name="Wu L."/>
            <person name="Ma J."/>
        </authorList>
    </citation>
    <scope>NUCLEOTIDE SEQUENCE [LARGE SCALE GENOMIC DNA]</scope>
    <source>
        <strain evidence="2">CECT 7297</strain>
    </source>
</reference>
<organism evidence="1 2">
    <name type="scientific">Marinobacter lacisalsi</name>
    <dbReference type="NCBI Taxonomy" id="475979"/>
    <lineage>
        <taxon>Bacteria</taxon>
        <taxon>Pseudomonadati</taxon>
        <taxon>Pseudomonadota</taxon>
        <taxon>Gammaproteobacteria</taxon>
        <taxon>Pseudomonadales</taxon>
        <taxon>Marinobacteraceae</taxon>
        <taxon>Marinobacter</taxon>
    </lineage>
</organism>
<protein>
    <submittedName>
        <fullName evidence="1">Acyltransferase</fullName>
    </submittedName>
</protein>
<evidence type="ECO:0000313" key="1">
    <source>
        <dbReference type="EMBL" id="MFC4258493.1"/>
    </source>
</evidence>
<dbReference type="EMBL" id="JBHSDI010000008">
    <property type="protein sequence ID" value="MFC4258493.1"/>
    <property type="molecule type" value="Genomic_DNA"/>
</dbReference>
<keyword evidence="1" id="KW-0012">Acyltransferase</keyword>
<dbReference type="InterPro" id="IPR011004">
    <property type="entry name" value="Trimer_LpxA-like_sf"/>
</dbReference>
<proteinExistence type="predicted"/>
<dbReference type="Pfam" id="PF00132">
    <property type="entry name" value="Hexapep"/>
    <property type="match status" value="1"/>
</dbReference>
<dbReference type="GO" id="GO:0016746">
    <property type="term" value="F:acyltransferase activity"/>
    <property type="evidence" value="ECO:0007669"/>
    <property type="project" value="UniProtKB-KW"/>
</dbReference>
<dbReference type="PANTHER" id="PTHR23416">
    <property type="entry name" value="SIALIC ACID SYNTHASE-RELATED"/>
    <property type="match status" value="1"/>
</dbReference>
<keyword evidence="1" id="KW-0808">Transferase</keyword>
<evidence type="ECO:0000313" key="2">
    <source>
        <dbReference type="Proteomes" id="UP001595798"/>
    </source>
</evidence>
<keyword evidence="2" id="KW-1185">Reference proteome</keyword>
<name>A0ABV8QGC5_9GAMM</name>
<dbReference type="CDD" id="cd04647">
    <property type="entry name" value="LbH_MAT_like"/>
    <property type="match status" value="1"/>
</dbReference>
<comment type="caution">
    <text evidence="1">The sequence shown here is derived from an EMBL/GenBank/DDBJ whole genome shotgun (WGS) entry which is preliminary data.</text>
</comment>